<sequence length="121" mass="13915">MSEKIQKNNLHRLEQQISDIKNILTHDRCGMNSQILKAAECLKGCKLGDMSFVELQEQQVNFIPETKRTEIKEKCLFVVELQKPNGDTVRCPAKVSYSHESGPHDLESENLQIEFDLSREL</sequence>
<dbReference type="EMBL" id="CP096115">
    <property type="protein sequence ID" value="UUX93265.1"/>
    <property type="molecule type" value="Genomic_DNA"/>
</dbReference>
<keyword evidence="2" id="KW-1185">Reference proteome</keyword>
<reference evidence="1" key="1">
    <citation type="submission" date="2022-04" db="EMBL/GenBank/DDBJ databases">
        <title>Complete genome of Methanoplanus endosymbiosus DSM 3599.</title>
        <authorList>
            <person name="Chen S.-C."/>
            <person name="You Y.-T."/>
            <person name="Zhou Y.-Z."/>
            <person name="Lai M.-C."/>
        </authorList>
    </citation>
    <scope>NUCLEOTIDE SEQUENCE</scope>
    <source>
        <strain evidence="1">DSM 3599</strain>
    </source>
</reference>
<organism evidence="1 2">
    <name type="scientific">Methanoplanus endosymbiosus</name>
    <dbReference type="NCBI Taxonomy" id="33865"/>
    <lineage>
        <taxon>Archaea</taxon>
        <taxon>Methanobacteriati</taxon>
        <taxon>Methanobacteriota</taxon>
        <taxon>Stenosarchaea group</taxon>
        <taxon>Methanomicrobia</taxon>
        <taxon>Methanomicrobiales</taxon>
        <taxon>Methanomicrobiaceae</taxon>
        <taxon>Methanoplanus</taxon>
    </lineage>
</organism>
<name>A0A9E7PNP6_9EURY</name>
<proteinExistence type="predicted"/>
<gene>
    <name evidence="1" type="ORF">L6E24_03830</name>
</gene>
<dbReference type="Proteomes" id="UP001060368">
    <property type="component" value="Chromosome"/>
</dbReference>
<dbReference type="KEGG" id="mend:L6E24_03830"/>
<dbReference type="RefSeq" id="WP_257743404.1">
    <property type="nucleotide sequence ID" value="NZ_CP096115.1"/>
</dbReference>
<accession>A0A9E7PNP6</accession>
<dbReference type="GeneID" id="74306796"/>
<evidence type="ECO:0000313" key="2">
    <source>
        <dbReference type="Proteomes" id="UP001060368"/>
    </source>
</evidence>
<dbReference type="AlphaFoldDB" id="A0A9E7PNP6"/>
<protein>
    <submittedName>
        <fullName evidence="1">Uncharacterized protein</fullName>
    </submittedName>
</protein>
<evidence type="ECO:0000313" key="1">
    <source>
        <dbReference type="EMBL" id="UUX93265.1"/>
    </source>
</evidence>